<dbReference type="PANTHER" id="PTHR21687:SF5">
    <property type="entry name" value="PLASMALEMMA VESICLE-ASSOCIATED PROTEIN"/>
    <property type="match status" value="1"/>
</dbReference>
<organism evidence="4 5">
    <name type="scientific">Picathartes gymnocephalus</name>
    <name type="common">White-necked rockfowl</name>
    <dbReference type="NCBI Taxonomy" id="175131"/>
    <lineage>
        <taxon>Eukaryota</taxon>
        <taxon>Metazoa</taxon>
        <taxon>Chordata</taxon>
        <taxon>Craniata</taxon>
        <taxon>Vertebrata</taxon>
        <taxon>Euteleostomi</taxon>
        <taxon>Archelosauria</taxon>
        <taxon>Archosauria</taxon>
        <taxon>Dinosauria</taxon>
        <taxon>Saurischia</taxon>
        <taxon>Theropoda</taxon>
        <taxon>Coelurosauria</taxon>
        <taxon>Aves</taxon>
        <taxon>Neognathae</taxon>
        <taxon>Neoaves</taxon>
        <taxon>Telluraves</taxon>
        <taxon>Australaves</taxon>
        <taxon>Passeriformes</taxon>
        <taxon>Picathartidae</taxon>
        <taxon>Picathartes</taxon>
    </lineage>
</organism>
<dbReference type="GO" id="GO:0002693">
    <property type="term" value="P:positive regulation of cellular extravasation"/>
    <property type="evidence" value="ECO:0007669"/>
    <property type="project" value="TreeGrafter"/>
</dbReference>
<dbReference type="EMBL" id="WEKY01050095">
    <property type="protein sequence ID" value="NWI45826.1"/>
    <property type="molecule type" value="Genomic_DNA"/>
</dbReference>
<evidence type="ECO:0000256" key="1">
    <source>
        <dbReference type="SAM" id="Coils"/>
    </source>
</evidence>
<feature type="compositionally biased region" description="Polar residues" evidence="2">
    <location>
        <begin position="116"/>
        <end position="125"/>
    </location>
</feature>
<sequence length="354" mass="40954">MEKSSFAMAKFGLEPKEAIPKRDCGFYVKYIFLFTSLIQFLIILGLVLFMVYGNAQAGTDTHLRLLEEQVQSHYRRIVTLGATNANLSRALNATLKDKDKLQGLALKVQRELEKCNSSQASNNIPQRRHPKPWGGTWGDPNPVPSQLPARSSQAEKLQLQRQLDQATSSKKNLEESSRQSKSELDKATQERDRCQQDLQRARTEGDFSRAELELQRHECRSLKNDMSDKFPRISELMKQFRCGEAEDELRQLRDRMEGLLRRQQERDSQFIWKSTCELSVQQCRLNCSRELQELEKRIQSLEKLEKDGKEERRKLELEKEKVGKELEEKRRAAAAQAEWLRQQLGVCIGTKVGT</sequence>
<feature type="region of interest" description="Disordered" evidence="2">
    <location>
        <begin position="116"/>
        <end position="206"/>
    </location>
</feature>
<evidence type="ECO:0000313" key="5">
    <source>
        <dbReference type="Proteomes" id="UP000631391"/>
    </source>
</evidence>
<dbReference type="AlphaFoldDB" id="A0A851BTB5"/>
<keyword evidence="3" id="KW-0812">Transmembrane</keyword>
<name>A0A851BTB5_PICGY</name>
<comment type="caution">
    <text evidence="4">The sequence shown here is derived from an EMBL/GenBank/DDBJ whole genome shotgun (WGS) entry which is preliminary data.</text>
</comment>
<feature type="transmembrane region" description="Helical" evidence="3">
    <location>
        <begin position="30"/>
        <end position="52"/>
    </location>
</feature>
<dbReference type="Pfam" id="PF06637">
    <property type="entry name" value="PV-1"/>
    <property type="match status" value="1"/>
</dbReference>
<reference evidence="4" key="1">
    <citation type="submission" date="2019-10" db="EMBL/GenBank/DDBJ databases">
        <title>Bird 10,000 Genomes (B10K) Project - Family phase.</title>
        <authorList>
            <person name="Zhang G."/>
        </authorList>
    </citation>
    <scope>NUCLEOTIDE SEQUENCE</scope>
    <source>
        <strain evidence="4">B10K-DU-012-30</strain>
        <tissue evidence="4">Muscle</tissue>
    </source>
</reference>
<feature type="compositionally biased region" description="Basic and acidic residues" evidence="2">
    <location>
        <begin position="171"/>
        <end position="206"/>
    </location>
</feature>
<dbReference type="InterPro" id="IPR009538">
    <property type="entry name" value="PV-1"/>
</dbReference>
<keyword evidence="1" id="KW-0175">Coiled coil</keyword>
<feature type="non-terminal residue" evidence="4">
    <location>
        <position position="354"/>
    </location>
</feature>
<dbReference type="OrthoDB" id="9944409at2759"/>
<evidence type="ECO:0000256" key="2">
    <source>
        <dbReference type="SAM" id="MobiDB-lite"/>
    </source>
</evidence>
<accession>A0A851BTB5</accession>
<feature type="compositionally biased region" description="Polar residues" evidence="2">
    <location>
        <begin position="148"/>
        <end position="170"/>
    </location>
</feature>
<keyword evidence="5" id="KW-1185">Reference proteome</keyword>
<keyword evidence="3" id="KW-1133">Transmembrane helix</keyword>
<dbReference type="GO" id="GO:0043114">
    <property type="term" value="P:regulation of vascular permeability"/>
    <property type="evidence" value="ECO:0007669"/>
    <property type="project" value="TreeGrafter"/>
</dbReference>
<evidence type="ECO:0000313" key="4">
    <source>
        <dbReference type="EMBL" id="NWI45826.1"/>
    </source>
</evidence>
<feature type="non-terminal residue" evidence="4">
    <location>
        <position position="1"/>
    </location>
</feature>
<gene>
    <name evidence="4" type="primary">Plvap</name>
    <name evidence="4" type="ORF">PICGYM_R08918</name>
</gene>
<feature type="coiled-coil region" evidence="1">
    <location>
        <begin position="242"/>
        <end position="343"/>
    </location>
</feature>
<evidence type="ECO:0000256" key="3">
    <source>
        <dbReference type="SAM" id="Phobius"/>
    </source>
</evidence>
<dbReference type="Proteomes" id="UP000631391">
    <property type="component" value="Unassembled WGS sequence"/>
</dbReference>
<keyword evidence="3" id="KW-0472">Membrane</keyword>
<proteinExistence type="predicted"/>
<dbReference type="PANTHER" id="PTHR21687">
    <property type="entry name" value="PLASMALEMMA VESICLE-ASSOCIATED PROTEIN"/>
    <property type="match status" value="1"/>
</dbReference>
<protein>
    <submittedName>
        <fullName evidence="4">PLVAP protein</fullName>
    </submittedName>
</protein>